<feature type="signal peptide" evidence="1">
    <location>
        <begin position="1"/>
        <end position="20"/>
    </location>
</feature>
<keyword evidence="3" id="KW-1185">Reference proteome</keyword>
<sequence>MLFLHFAAVVIGFTSAAANAFPLGASPQLTELASLLSAYKNQKITGCDLSGAVMPETNGTKNLSPPDAGTSLARVVLGRGVQNYTCADSLSTTIPAANGAVATLYDASCLAACNPTLLHTLPDIMVNLPKDTIAESLSIVTRMTRQPIMVGHHYFAPNNTIPVFDFRVQRSDKYLLAGQRDEGVPAVTTASKGEMGVGYGAVDWLRIKAIPDMSVDYKLAYRILTAGGKPPATCQGMAKEFSVEYATEYWIYA</sequence>
<dbReference type="Proteomes" id="UP000277580">
    <property type="component" value="Unassembled WGS sequence"/>
</dbReference>
<keyword evidence="1" id="KW-0732">Signal</keyword>
<dbReference type="EMBL" id="ML119123">
    <property type="protein sequence ID" value="RPB13293.1"/>
    <property type="molecule type" value="Genomic_DNA"/>
</dbReference>
<dbReference type="PANTHER" id="PTHR35567:SF11">
    <property type="entry name" value="MALATE DEHYDROGENASE (AFU_ORTHOLOGUE AFUA_2G13800)"/>
    <property type="match status" value="1"/>
</dbReference>
<dbReference type="Pfam" id="PF11937">
    <property type="entry name" value="DUF3455"/>
    <property type="match status" value="1"/>
</dbReference>
<dbReference type="InParanoid" id="A0A3N4KRW8"/>
<dbReference type="PANTHER" id="PTHR35567">
    <property type="entry name" value="MALATE DEHYDROGENASE (AFU_ORTHOLOGUE AFUA_2G13800)"/>
    <property type="match status" value="1"/>
</dbReference>
<proteinExistence type="predicted"/>
<gene>
    <name evidence="2" type="ORF">P167DRAFT_544648</name>
</gene>
<reference evidence="2 3" key="1">
    <citation type="journal article" date="2018" name="Nat. Ecol. Evol.">
        <title>Pezizomycetes genomes reveal the molecular basis of ectomycorrhizal truffle lifestyle.</title>
        <authorList>
            <person name="Murat C."/>
            <person name="Payen T."/>
            <person name="Noel B."/>
            <person name="Kuo A."/>
            <person name="Morin E."/>
            <person name="Chen J."/>
            <person name="Kohler A."/>
            <person name="Krizsan K."/>
            <person name="Balestrini R."/>
            <person name="Da Silva C."/>
            <person name="Montanini B."/>
            <person name="Hainaut M."/>
            <person name="Levati E."/>
            <person name="Barry K.W."/>
            <person name="Belfiori B."/>
            <person name="Cichocki N."/>
            <person name="Clum A."/>
            <person name="Dockter R.B."/>
            <person name="Fauchery L."/>
            <person name="Guy J."/>
            <person name="Iotti M."/>
            <person name="Le Tacon F."/>
            <person name="Lindquist E.A."/>
            <person name="Lipzen A."/>
            <person name="Malagnac F."/>
            <person name="Mello A."/>
            <person name="Molinier V."/>
            <person name="Miyauchi S."/>
            <person name="Poulain J."/>
            <person name="Riccioni C."/>
            <person name="Rubini A."/>
            <person name="Sitrit Y."/>
            <person name="Splivallo R."/>
            <person name="Traeger S."/>
            <person name="Wang M."/>
            <person name="Zifcakova L."/>
            <person name="Wipf D."/>
            <person name="Zambonelli A."/>
            <person name="Paolocci F."/>
            <person name="Nowrousian M."/>
            <person name="Ottonello S."/>
            <person name="Baldrian P."/>
            <person name="Spatafora J.W."/>
            <person name="Henrissat B."/>
            <person name="Nagy L.G."/>
            <person name="Aury J.M."/>
            <person name="Wincker P."/>
            <person name="Grigoriev I.V."/>
            <person name="Bonfante P."/>
            <person name="Martin F.M."/>
        </authorList>
    </citation>
    <scope>NUCLEOTIDE SEQUENCE [LARGE SCALE GENOMIC DNA]</scope>
    <source>
        <strain evidence="2 3">CCBAS932</strain>
    </source>
</reference>
<accession>A0A3N4KRW8</accession>
<evidence type="ECO:0000313" key="2">
    <source>
        <dbReference type="EMBL" id="RPB13293.1"/>
    </source>
</evidence>
<dbReference type="AlphaFoldDB" id="A0A3N4KRW8"/>
<evidence type="ECO:0008006" key="4">
    <source>
        <dbReference type="Google" id="ProtNLM"/>
    </source>
</evidence>
<dbReference type="InterPro" id="IPR021851">
    <property type="entry name" value="DUF3455"/>
</dbReference>
<evidence type="ECO:0000256" key="1">
    <source>
        <dbReference type="SAM" id="SignalP"/>
    </source>
</evidence>
<name>A0A3N4KRW8_9PEZI</name>
<organism evidence="2 3">
    <name type="scientific">Morchella conica CCBAS932</name>
    <dbReference type="NCBI Taxonomy" id="1392247"/>
    <lineage>
        <taxon>Eukaryota</taxon>
        <taxon>Fungi</taxon>
        <taxon>Dikarya</taxon>
        <taxon>Ascomycota</taxon>
        <taxon>Pezizomycotina</taxon>
        <taxon>Pezizomycetes</taxon>
        <taxon>Pezizales</taxon>
        <taxon>Morchellaceae</taxon>
        <taxon>Morchella</taxon>
    </lineage>
</organism>
<evidence type="ECO:0000313" key="3">
    <source>
        <dbReference type="Proteomes" id="UP000277580"/>
    </source>
</evidence>
<dbReference type="OrthoDB" id="1859733at2759"/>
<protein>
    <recommendedName>
        <fullName evidence="4">Malate dehydrogenase</fullName>
    </recommendedName>
</protein>
<feature type="chain" id="PRO_5018192040" description="Malate dehydrogenase" evidence="1">
    <location>
        <begin position="21"/>
        <end position="253"/>
    </location>
</feature>